<comment type="caution">
    <text evidence="7">The sequence shown here is derived from an EMBL/GenBank/DDBJ whole genome shotgun (WGS) entry which is preliminary data.</text>
</comment>
<dbReference type="EMBL" id="JBHSXX010000001">
    <property type="protein sequence ID" value="MFC6869437.1"/>
    <property type="molecule type" value="Genomic_DNA"/>
</dbReference>
<sequence length="410" mass="43399">MTRTQSFALVGGGMAAVHAAETLRLEGFCGRVLLISEENRLPYDRPPLSKALLTGDMTFDGCLLRPASWYDEYGIDLMLGVRVQSLDPHTSRLRLGTGAEIRFDRALIATGARPQTLGGLANSSDTVLALRTADDAEKIRAALVPGTHLAVIGGGFIGAELASSATALGCEVTMFEATAAPMAAVLGERIAHSLVSLYRANGIRVLTGTPVRELNTGPRGVEITSADRRTWRADAVVVSAGAVPNVELASAAGLRVSDGIEVDETAATSAPHIFAAGDVANRPETRFGGRVRIEHWQNAQNQGASAARAMIGQRAPFGEVPWFWTDQFGLNMQVTGFPHRADRVVERGSIEEGRFAAYYLSGRSLVAALGVGRAGEVHLARRLIAEKAEVACEALADTGLRAAVLYAAEA</sequence>
<dbReference type="Gene3D" id="3.50.50.60">
    <property type="entry name" value="FAD/NAD(P)-binding domain"/>
    <property type="match status" value="2"/>
</dbReference>
<dbReference type="PANTHER" id="PTHR43557:SF2">
    <property type="entry name" value="RIESKE DOMAIN-CONTAINING PROTEIN-RELATED"/>
    <property type="match status" value="1"/>
</dbReference>
<keyword evidence="2" id="KW-0285">Flavoprotein</keyword>
<proteinExistence type="predicted"/>
<keyword evidence="8" id="KW-1185">Reference proteome</keyword>
<feature type="domain" description="Reductase C-terminal" evidence="6">
    <location>
        <begin position="322"/>
        <end position="399"/>
    </location>
</feature>
<evidence type="ECO:0000313" key="7">
    <source>
        <dbReference type="EMBL" id="MFC6869437.1"/>
    </source>
</evidence>
<gene>
    <name evidence="7" type="ORF">ACFQGD_20050</name>
</gene>
<dbReference type="PANTHER" id="PTHR43557">
    <property type="entry name" value="APOPTOSIS-INDUCING FACTOR 1"/>
    <property type="match status" value="1"/>
</dbReference>
<dbReference type="SUPFAM" id="SSF55424">
    <property type="entry name" value="FAD/NAD-linked reductases, dimerisation (C-terminal) domain"/>
    <property type="match status" value="1"/>
</dbReference>
<evidence type="ECO:0000259" key="6">
    <source>
        <dbReference type="Pfam" id="PF14759"/>
    </source>
</evidence>
<keyword evidence="3" id="KW-0274">FAD</keyword>
<evidence type="ECO:0000256" key="3">
    <source>
        <dbReference type="ARBA" id="ARBA00022827"/>
    </source>
</evidence>
<dbReference type="RefSeq" id="WP_345400678.1">
    <property type="nucleotide sequence ID" value="NZ_BAABLA010000101.1"/>
</dbReference>
<protein>
    <submittedName>
        <fullName evidence="7">NAD(P)/FAD-dependent oxidoreductase</fullName>
    </submittedName>
</protein>
<dbReference type="Pfam" id="PF07992">
    <property type="entry name" value="Pyr_redox_2"/>
    <property type="match status" value="1"/>
</dbReference>
<dbReference type="PRINTS" id="PR00411">
    <property type="entry name" value="PNDRDTASEI"/>
</dbReference>
<evidence type="ECO:0000256" key="4">
    <source>
        <dbReference type="ARBA" id="ARBA00023002"/>
    </source>
</evidence>
<dbReference type="InterPro" id="IPR016156">
    <property type="entry name" value="FAD/NAD-linked_Rdtase_dimer_sf"/>
</dbReference>
<comment type="cofactor">
    <cofactor evidence="1">
        <name>FAD</name>
        <dbReference type="ChEBI" id="CHEBI:57692"/>
    </cofactor>
</comment>
<dbReference type="InterPro" id="IPR023753">
    <property type="entry name" value="FAD/NAD-binding_dom"/>
</dbReference>
<dbReference type="SUPFAM" id="SSF51905">
    <property type="entry name" value="FAD/NAD(P)-binding domain"/>
    <property type="match status" value="2"/>
</dbReference>
<keyword evidence="4" id="KW-0560">Oxidoreductase</keyword>
<reference evidence="8" key="1">
    <citation type="journal article" date="2019" name="Int. J. Syst. Evol. Microbiol.">
        <title>The Global Catalogue of Microorganisms (GCM) 10K type strain sequencing project: providing services to taxonomists for standard genome sequencing and annotation.</title>
        <authorList>
            <consortium name="The Broad Institute Genomics Platform"/>
            <consortium name="The Broad Institute Genome Sequencing Center for Infectious Disease"/>
            <person name="Wu L."/>
            <person name="Ma J."/>
        </authorList>
    </citation>
    <scope>NUCLEOTIDE SEQUENCE [LARGE SCALE GENOMIC DNA]</scope>
    <source>
        <strain evidence="8">KCTC 32255</strain>
    </source>
</reference>
<accession>A0ABW2C410</accession>
<name>A0ABW2C410_9PSEU</name>
<dbReference type="InterPro" id="IPR050446">
    <property type="entry name" value="FAD-oxidoreductase/Apoptosis"/>
</dbReference>
<dbReference type="InterPro" id="IPR036188">
    <property type="entry name" value="FAD/NAD-bd_sf"/>
</dbReference>
<evidence type="ECO:0000313" key="8">
    <source>
        <dbReference type="Proteomes" id="UP001596337"/>
    </source>
</evidence>
<evidence type="ECO:0000259" key="5">
    <source>
        <dbReference type="Pfam" id="PF07992"/>
    </source>
</evidence>
<organism evidence="7 8">
    <name type="scientific">Haloechinothrix salitolerans</name>
    <dbReference type="NCBI Taxonomy" id="926830"/>
    <lineage>
        <taxon>Bacteria</taxon>
        <taxon>Bacillati</taxon>
        <taxon>Actinomycetota</taxon>
        <taxon>Actinomycetes</taxon>
        <taxon>Pseudonocardiales</taxon>
        <taxon>Pseudonocardiaceae</taxon>
        <taxon>Haloechinothrix</taxon>
    </lineage>
</organism>
<dbReference type="PRINTS" id="PR00368">
    <property type="entry name" value="FADPNR"/>
</dbReference>
<evidence type="ECO:0000256" key="2">
    <source>
        <dbReference type="ARBA" id="ARBA00022630"/>
    </source>
</evidence>
<dbReference type="InterPro" id="IPR028202">
    <property type="entry name" value="Reductase_C"/>
</dbReference>
<dbReference type="Pfam" id="PF14759">
    <property type="entry name" value="Reductase_C"/>
    <property type="match status" value="1"/>
</dbReference>
<dbReference type="Proteomes" id="UP001596337">
    <property type="component" value="Unassembled WGS sequence"/>
</dbReference>
<dbReference type="Gene3D" id="3.30.390.30">
    <property type="match status" value="1"/>
</dbReference>
<feature type="domain" description="FAD/NAD(P)-binding" evidence="5">
    <location>
        <begin position="8"/>
        <end position="303"/>
    </location>
</feature>
<evidence type="ECO:0000256" key="1">
    <source>
        <dbReference type="ARBA" id="ARBA00001974"/>
    </source>
</evidence>